<evidence type="ECO:0000256" key="1">
    <source>
        <dbReference type="ARBA" id="ARBA00005017"/>
    </source>
</evidence>
<dbReference type="InterPro" id="IPR006204">
    <property type="entry name" value="GHMP_kinase_N_dom"/>
</dbReference>
<dbReference type="SUPFAM" id="SSF55060">
    <property type="entry name" value="GHMP Kinase, C-terminal domain"/>
    <property type="match status" value="1"/>
</dbReference>
<gene>
    <name evidence="9" type="ORF">INT76_09245</name>
</gene>
<proteinExistence type="predicted"/>
<reference evidence="9 10" key="1">
    <citation type="submission" date="2021-04" db="EMBL/GenBank/DDBJ databases">
        <title>Complete genome sequence of a novel Streptococcus species.</title>
        <authorList>
            <person name="Teng J.L.L."/>
        </authorList>
    </citation>
    <scope>NUCLEOTIDE SEQUENCE [LARGE SCALE GENOMIC DNA]</scope>
    <source>
        <strain evidence="9 10">HKU75</strain>
    </source>
</reference>
<evidence type="ECO:0000256" key="5">
    <source>
        <dbReference type="ARBA" id="ARBA00022777"/>
    </source>
</evidence>
<organism evidence="9 10">
    <name type="scientific">Streptococcus oriscaviae</name>
    <dbReference type="NCBI Taxonomy" id="2781599"/>
    <lineage>
        <taxon>Bacteria</taxon>
        <taxon>Bacillati</taxon>
        <taxon>Bacillota</taxon>
        <taxon>Bacilli</taxon>
        <taxon>Lactobacillales</taxon>
        <taxon>Streptococcaceae</taxon>
        <taxon>Streptococcus</taxon>
    </lineage>
</organism>
<dbReference type="PRINTS" id="PR00959">
    <property type="entry name" value="MEVGALKINASE"/>
</dbReference>
<evidence type="ECO:0000256" key="3">
    <source>
        <dbReference type="ARBA" id="ARBA00022679"/>
    </source>
</evidence>
<dbReference type="GO" id="GO:0004631">
    <property type="term" value="F:phosphomevalonate kinase activity"/>
    <property type="evidence" value="ECO:0007669"/>
    <property type="project" value="UniProtKB-EC"/>
</dbReference>
<dbReference type="Pfam" id="PF08544">
    <property type="entry name" value="GHMP_kinases_C"/>
    <property type="match status" value="1"/>
</dbReference>
<dbReference type="NCBIfam" id="TIGR01220">
    <property type="entry name" value="Pmev_kin_Gr_pos"/>
    <property type="match status" value="1"/>
</dbReference>
<keyword evidence="6" id="KW-0067">ATP-binding</keyword>
<protein>
    <recommendedName>
        <fullName evidence="2">phosphomevalonate kinase</fullName>
        <ecNumber evidence="2">2.7.4.2</ecNumber>
    </recommendedName>
</protein>
<dbReference type="PANTHER" id="PTHR31814:SF2">
    <property type="entry name" value="PHOSPHOMEVALONATE KINASE"/>
    <property type="match status" value="1"/>
</dbReference>
<dbReference type="Gene3D" id="3.30.230.10">
    <property type="match status" value="1"/>
</dbReference>
<sequence length="359" mass="38796">MISQASASGKLFLAGEYAVVEPGYPAVIAAVNQRLWVRIARADEGRIHSSQQANLTLNWIRKGDQLEVQGENPYRIISTAMQLVEDYLRALGQAVEGYYSLTVTSSLDDAATGTKYGLGSSGAVTVASIKALLDYYHQESQPLLVFKLAALCQMCLQMTGSFGDLASSSFEGLIAYHSVDKVWLAQKMAELSLPELLEADWQGLSIQSLQLPAELRLLVGWTGKAASTEKLVTQMQQQGQQADKTAYRVSFLSASKACVHKLVAACQAGSAHEVEEAILENRRLLREFAREMGLVIETPLLSRLCQLALDKGAPAKSSGAGGGDCGFCLVTSSKQQQEICQAWLEAGIQPLDLAITYGE</sequence>
<dbReference type="InterPro" id="IPR035102">
    <property type="entry name" value="Phosphomevalonate_kinase"/>
</dbReference>
<dbReference type="InterPro" id="IPR020568">
    <property type="entry name" value="Ribosomal_Su5_D2-typ_SF"/>
</dbReference>
<evidence type="ECO:0000256" key="2">
    <source>
        <dbReference type="ARBA" id="ARBA00012958"/>
    </source>
</evidence>
<evidence type="ECO:0000256" key="4">
    <source>
        <dbReference type="ARBA" id="ARBA00022741"/>
    </source>
</evidence>
<keyword evidence="5 9" id="KW-0418">Kinase</keyword>
<keyword evidence="4" id="KW-0547">Nucleotide-binding</keyword>
<evidence type="ECO:0000259" key="8">
    <source>
        <dbReference type="Pfam" id="PF08544"/>
    </source>
</evidence>
<feature type="domain" description="GHMP kinase N-terminal" evidence="7">
    <location>
        <begin position="84"/>
        <end position="171"/>
    </location>
</feature>
<dbReference type="InterPro" id="IPR005917">
    <property type="entry name" value="Pmev_kinase_bact"/>
</dbReference>
<keyword evidence="10" id="KW-1185">Reference proteome</keyword>
<evidence type="ECO:0000313" key="9">
    <source>
        <dbReference type="EMBL" id="QUE54003.1"/>
    </source>
</evidence>
<evidence type="ECO:0000259" key="7">
    <source>
        <dbReference type="Pfam" id="PF00288"/>
    </source>
</evidence>
<feature type="domain" description="GHMP kinase C-terminal" evidence="8">
    <location>
        <begin position="263"/>
        <end position="347"/>
    </location>
</feature>
<dbReference type="EMBL" id="CP073084">
    <property type="protein sequence ID" value="QUE54003.1"/>
    <property type="molecule type" value="Genomic_DNA"/>
</dbReference>
<keyword evidence="3 9" id="KW-0808">Transferase</keyword>
<name>A0ABX7YKG7_9STRE</name>
<dbReference type="EC" id="2.7.4.2" evidence="2"/>
<evidence type="ECO:0000256" key="6">
    <source>
        <dbReference type="ARBA" id="ARBA00022840"/>
    </source>
</evidence>
<dbReference type="SUPFAM" id="SSF54211">
    <property type="entry name" value="Ribosomal protein S5 domain 2-like"/>
    <property type="match status" value="1"/>
</dbReference>
<dbReference type="InterPro" id="IPR013750">
    <property type="entry name" value="GHMP_kinase_C_dom"/>
</dbReference>
<comment type="pathway">
    <text evidence="1">Isoprenoid biosynthesis; isopentenyl diphosphate biosynthesis via mevalonate pathway; isopentenyl diphosphate from (R)-mevalonate: step 2/3.</text>
</comment>
<dbReference type="Gene3D" id="3.30.70.890">
    <property type="entry name" value="GHMP kinase, C-terminal domain"/>
    <property type="match status" value="1"/>
</dbReference>
<dbReference type="RefSeq" id="WP_212570140.1">
    <property type="nucleotide sequence ID" value="NZ_CP073084.1"/>
</dbReference>
<accession>A0ABX7YKG7</accession>
<dbReference type="Proteomes" id="UP000677616">
    <property type="component" value="Chromosome"/>
</dbReference>
<evidence type="ECO:0000313" key="10">
    <source>
        <dbReference type="Proteomes" id="UP000677616"/>
    </source>
</evidence>
<dbReference type="InterPro" id="IPR014721">
    <property type="entry name" value="Ribsml_uS5_D2-typ_fold_subgr"/>
</dbReference>
<dbReference type="PANTHER" id="PTHR31814">
    <property type="match status" value="1"/>
</dbReference>
<dbReference type="InterPro" id="IPR036554">
    <property type="entry name" value="GHMP_kinase_C_sf"/>
</dbReference>
<dbReference type="Pfam" id="PF00288">
    <property type="entry name" value="GHMP_kinases_N"/>
    <property type="match status" value="1"/>
</dbReference>